<dbReference type="Proteomes" id="UP001148838">
    <property type="component" value="Unassembled WGS sequence"/>
</dbReference>
<evidence type="ECO:0000313" key="2">
    <source>
        <dbReference type="Proteomes" id="UP001148838"/>
    </source>
</evidence>
<dbReference type="EMBL" id="JAJSOF020000013">
    <property type="protein sequence ID" value="KAJ4443834.1"/>
    <property type="molecule type" value="Genomic_DNA"/>
</dbReference>
<accession>A0ABQ8TBC0</accession>
<gene>
    <name evidence="1" type="ORF">ANN_05621</name>
</gene>
<evidence type="ECO:0000313" key="1">
    <source>
        <dbReference type="EMBL" id="KAJ4443834.1"/>
    </source>
</evidence>
<proteinExistence type="predicted"/>
<organism evidence="1 2">
    <name type="scientific">Periplaneta americana</name>
    <name type="common">American cockroach</name>
    <name type="synonym">Blatta americana</name>
    <dbReference type="NCBI Taxonomy" id="6978"/>
    <lineage>
        <taxon>Eukaryota</taxon>
        <taxon>Metazoa</taxon>
        <taxon>Ecdysozoa</taxon>
        <taxon>Arthropoda</taxon>
        <taxon>Hexapoda</taxon>
        <taxon>Insecta</taxon>
        <taxon>Pterygota</taxon>
        <taxon>Neoptera</taxon>
        <taxon>Polyneoptera</taxon>
        <taxon>Dictyoptera</taxon>
        <taxon>Blattodea</taxon>
        <taxon>Blattoidea</taxon>
        <taxon>Blattidae</taxon>
        <taxon>Blattinae</taxon>
        <taxon>Periplaneta</taxon>
    </lineage>
</organism>
<sequence length="121" mass="12922">MAGLCEGGNEPPDSLKASVVGICDVFCICGDFECGLLSTFVMAVAIVDLTYDAAYFVEVHRVDRPPGHGQGFQPPCRNVDRGYCPKTCQTGELGEAPRNNRPECQEAPYHVVGNGIAQSGE</sequence>
<protein>
    <submittedName>
        <fullName evidence="1">Uncharacterized protein</fullName>
    </submittedName>
</protein>
<comment type="caution">
    <text evidence="1">The sequence shown here is derived from an EMBL/GenBank/DDBJ whole genome shotgun (WGS) entry which is preliminary data.</text>
</comment>
<keyword evidence="2" id="KW-1185">Reference proteome</keyword>
<reference evidence="1 2" key="1">
    <citation type="journal article" date="2022" name="Allergy">
        <title>Genome assembly and annotation of Periplaneta americana reveal a comprehensive cockroach allergen profile.</title>
        <authorList>
            <person name="Wang L."/>
            <person name="Xiong Q."/>
            <person name="Saelim N."/>
            <person name="Wang L."/>
            <person name="Nong W."/>
            <person name="Wan A.T."/>
            <person name="Shi M."/>
            <person name="Liu X."/>
            <person name="Cao Q."/>
            <person name="Hui J.H.L."/>
            <person name="Sookrung N."/>
            <person name="Leung T.F."/>
            <person name="Tungtrongchitr A."/>
            <person name="Tsui S.K.W."/>
        </authorList>
    </citation>
    <scope>NUCLEOTIDE SEQUENCE [LARGE SCALE GENOMIC DNA]</scope>
    <source>
        <strain evidence="1">PWHHKU_190912</strain>
    </source>
</reference>
<name>A0ABQ8TBC0_PERAM</name>